<dbReference type="EMBL" id="UFQS01002358">
    <property type="protein sequence ID" value="SSX13866.1"/>
    <property type="molecule type" value="Genomic_DNA"/>
</dbReference>
<sequence length="304" mass="35759">MSHHCFIFKRFSFLEMETIAVEIFTDIGKGYITEKGICFLNAFNGLEENDFKKAIFLLENIESMLKFDPDQKLIDLINVKYEKFIDYHRNWKSLDDLTKKKFAEELLFGDKSIENLIRRFVNKAYEQGGYVDQTIRSIIKNIVDEKEKKMVVPMIPTGDPYEAGLQTYEHCENMKKWRKETLIKECEKAVPKFNEFYQKLLSVEYKATTLILFGYVILLSKSSKFSKLQNTSPKKIIKKMKEMTDSDKGFKFRTEIEMALEQHEDRLYSLKEKMNPHRKTLDPYDDPIGDQGVEVEKPGLCIIL</sequence>
<accession>A0A336L7H5</accession>
<reference evidence="1" key="1">
    <citation type="submission" date="2018-04" db="EMBL/GenBank/DDBJ databases">
        <authorList>
            <person name="Go L.Y."/>
            <person name="Mitchell J.A."/>
        </authorList>
    </citation>
    <scope>NUCLEOTIDE SEQUENCE</scope>
    <source>
        <tissue evidence="1">Whole organism</tissue>
    </source>
</reference>
<name>A0A336L7H5_CULSO</name>
<proteinExistence type="predicted"/>
<gene>
    <name evidence="1" type="primary">CSON006229</name>
</gene>
<evidence type="ECO:0000313" key="1">
    <source>
        <dbReference type="EMBL" id="SSX13866.1"/>
    </source>
</evidence>
<protein>
    <submittedName>
        <fullName evidence="1">CSON006229 protein</fullName>
    </submittedName>
</protein>
<dbReference type="VEuPathDB" id="VectorBase:CSON006229"/>
<evidence type="ECO:0000313" key="2">
    <source>
        <dbReference type="EMBL" id="SSX33286.1"/>
    </source>
</evidence>
<dbReference type="AlphaFoldDB" id="A0A336L7H5"/>
<dbReference type="EMBL" id="UFQT01002358">
    <property type="protein sequence ID" value="SSX33286.1"/>
    <property type="molecule type" value="Genomic_DNA"/>
</dbReference>
<reference evidence="2" key="2">
    <citation type="submission" date="2018-07" db="EMBL/GenBank/DDBJ databases">
        <authorList>
            <person name="Quirk P.G."/>
            <person name="Krulwich T.A."/>
        </authorList>
    </citation>
    <scope>NUCLEOTIDE SEQUENCE</scope>
</reference>
<organism evidence="1">
    <name type="scientific">Culicoides sonorensis</name>
    <name type="common">Biting midge</name>
    <dbReference type="NCBI Taxonomy" id="179676"/>
    <lineage>
        <taxon>Eukaryota</taxon>
        <taxon>Metazoa</taxon>
        <taxon>Ecdysozoa</taxon>
        <taxon>Arthropoda</taxon>
        <taxon>Hexapoda</taxon>
        <taxon>Insecta</taxon>
        <taxon>Pterygota</taxon>
        <taxon>Neoptera</taxon>
        <taxon>Endopterygota</taxon>
        <taxon>Diptera</taxon>
        <taxon>Nematocera</taxon>
        <taxon>Chironomoidea</taxon>
        <taxon>Ceratopogonidae</taxon>
        <taxon>Ceratopogoninae</taxon>
        <taxon>Culicoides</taxon>
        <taxon>Monoculicoides</taxon>
    </lineage>
</organism>